<dbReference type="InterPro" id="IPR019826">
    <property type="entry name" value="Carboxylesterase_B_AS"/>
</dbReference>
<reference evidence="5" key="1">
    <citation type="submission" date="2022-12" db="EMBL/GenBank/DDBJ databases">
        <authorList>
            <person name="Petersen C."/>
        </authorList>
    </citation>
    <scope>NUCLEOTIDE SEQUENCE</scope>
    <source>
        <strain evidence="5">IBT 21472</strain>
    </source>
</reference>
<organism evidence="5 6">
    <name type="scientific">Penicillium atrosanguineum</name>
    <dbReference type="NCBI Taxonomy" id="1132637"/>
    <lineage>
        <taxon>Eukaryota</taxon>
        <taxon>Fungi</taxon>
        <taxon>Dikarya</taxon>
        <taxon>Ascomycota</taxon>
        <taxon>Pezizomycotina</taxon>
        <taxon>Eurotiomycetes</taxon>
        <taxon>Eurotiomycetidae</taxon>
        <taxon>Eurotiales</taxon>
        <taxon>Aspergillaceae</taxon>
        <taxon>Penicillium</taxon>
    </lineage>
</organism>
<dbReference type="PANTHER" id="PTHR11559">
    <property type="entry name" value="CARBOXYLESTERASE"/>
    <property type="match status" value="1"/>
</dbReference>
<dbReference type="Proteomes" id="UP001147746">
    <property type="component" value="Unassembled WGS sequence"/>
</dbReference>
<evidence type="ECO:0000256" key="1">
    <source>
        <dbReference type="ARBA" id="ARBA00005964"/>
    </source>
</evidence>
<dbReference type="Gene3D" id="3.40.50.1820">
    <property type="entry name" value="alpha/beta hydrolase"/>
    <property type="match status" value="1"/>
</dbReference>
<comment type="caution">
    <text evidence="5">The sequence shown here is derived from an EMBL/GenBank/DDBJ whole genome shotgun (WGS) entry which is preliminary data.</text>
</comment>
<keyword evidence="2 3" id="KW-0378">Hydrolase</keyword>
<dbReference type="Pfam" id="PF00135">
    <property type="entry name" value="COesterase"/>
    <property type="match status" value="1"/>
</dbReference>
<dbReference type="AlphaFoldDB" id="A0A9W9QCC9"/>
<evidence type="ECO:0000313" key="6">
    <source>
        <dbReference type="Proteomes" id="UP001147746"/>
    </source>
</evidence>
<sequence length="536" mass="58660">MILYQFFLLSLASAQAPVVNLSYSSYEGSSLSNGVSQFLGMRYAAAPVGDLRFEAPQDPPFKRETQKATRHRPICIPVAKSPGTSIENTQSEDCLFIDIYTPTDAVNSGKKLPIYFFIQGGGFAELSNPNYNGTYLVEASGHNMIVVTFNYRVGPFGFLAGKEVEQGASLNNGLKDQRQALQWVQKHISNFGGDPKHVVIGGDSAGGASVTLHLSAYGGRNDGLFIGAAAESQSFGTMLNVSESQFAYNKLATNTGCTDSDNTLACLRSLNVIDLQHQNIKTTLPGATGDPLYLYSPTIDGDLVQDHTLKLFHQGKFIKVPVIFGDVTNEGTIFVPRNTSSIAEADTFIQNQFPDITKAQLEKFNSMYLTKDQTKAYPNAGLYWPPTSTGYGELRYICPGIDMSSIYASAGVPSWNYHYAVLDPHEEEVGTGTSHTVEVNAIWGPDGVSTVPPASYYTTNAGIVPVMQGYWTSFVRSLNPNTHRFPSSPAWGAWVSGNDAYHRIFIQTNQTKMETVPQDQRTRCEYLLSIGEDLRQ</sequence>
<dbReference type="InterPro" id="IPR002018">
    <property type="entry name" value="CarbesteraseB"/>
</dbReference>
<dbReference type="InterPro" id="IPR019819">
    <property type="entry name" value="Carboxylesterase_B_CS"/>
</dbReference>
<feature type="chain" id="PRO_5041014174" description="Carboxylic ester hydrolase" evidence="3">
    <location>
        <begin position="17"/>
        <end position="536"/>
    </location>
</feature>
<comment type="similarity">
    <text evidence="1 3">Belongs to the type-B carboxylesterase/lipase family.</text>
</comment>
<dbReference type="PROSITE" id="PS00122">
    <property type="entry name" value="CARBOXYLESTERASE_B_1"/>
    <property type="match status" value="1"/>
</dbReference>
<keyword evidence="3" id="KW-0732">Signal</keyword>
<dbReference type="EMBL" id="JAPZBO010000001">
    <property type="protein sequence ID" value="KAJ5331020.1"/>
    <property type="molecule type" value="Genomic_DNA"/>
</dbReference>
<accession>A0A9W9QCC9</accession>
<gene>
    <name evidence="5" type="ORF">N7476_000803</name>
</gene>
<evidence type="ECO:0000256" key="2">
    <source>
        <dbReference type="ARBA" id="ARBA00022801"/>
    </source>
</evidence>
<dbReference type="FunFam" id="3.40.50.1820:FF:000316">
    <property type="entry name" value="Carboxylic ester hydrolase"/>
    <property type="match status" value="1"/>
</dbReference>
<keyword evidence="6" id="KW-1185">Reference proteome</keyword>
<dbReference type="InterPro" id="IPR050309">
    <property type="entry name" value="Type-B_Carboxylest/Lipase"/>
</dbReference>
<dbReference type="PROSITE" id="PS00941">
    <property type="entry name" value="CARBOXYLESTERASE_B_2"/>
    <property type="match status" value="1"/>
</dbReference>
<dbReference type="GO" id="GO:0017000">
    <property type="term" value="P:antibiotic biosynthetic process"/>
    <property type="evidence" value="ECO:0007669"/>
    <property type="project" value="UniProtKB-ARBA"/>
</dbReference>
<evidence type="ECO:0000259" key="4">
    <source>
        <dbReference type="Pfam" id="PF00135"/>
    </source>
</evidence>
<dbReference type="EC" id="3.1.1.-" evidence="3"/>
<name>A0A9W9QCC9_9EURO</name>
<reference evidence="5" key="2">
    <citation type="journal article" date="2023" name="IMA Fungus">
        <title>Comparative genomic study of the Penicillium genus elucidates a diverse pangenome and 15 lateral gene transfer events.</title>
        <authorList>
            <person name="Petersen C."/>
            <person name="Sorensen T."/>
            <person name="Nielsen M.R."/>
            <person name="Sondergaard T.E."/>
            <person name="Sorensen J.L."/>
            <person name="Fitzpatrick D.A."/>
            <person name="Frisvad J.C."/>
            <person name="Nielsen K.L."/>
        </authorList>
    </citation>
    <scope>NUCLEOTIDE SEQUENCE</scope>
    <source>
        <strain evidence="5">IBT 21472</strain>
    </source>
</reference>
<dbReference type="SUPFAM" id="SSF53474">
    <property type="entry name" value="alpha/beta-Hydrolases"/>
    <property type="match status" value="1"/>
</dbReference>
<dbReference type="InterPro" id="IPR029058">
    <property type="entry name" value="AB_hydrolase_fold"/>
</dbReference>
<proteinExistence type="inferred from homology"/>
<dbReference type="GO" id="GO:0072330">
    <property type="term" value="P:monocarboxylic acid biosynthetic process"/>
    <property type="evidence" value="ECO:0007669"/>
    <property type="project" value="UniProtKB-ARBA"/>
</dbReference>
<evidence type="ECO:0000313" key="5">
    <source>
        <dbReference type="EMBL" id="KAJ5331020.1"/>
    </source>
</evidence>
<evidence type="ECO:0000256" key="3">
    <source>
        <dbReference type="RuleBase" id="RU361235"/>
    </source>
</evidence>
<dbReference type="GO" id="GO:0016787">
    <property type="term" value="F:hydrolase activity"/>
    <property type="evidence" value="ECO:0007669"/>
    <property type="project" value="UniProtKB-KW"/>
</dbReference>
<feature type="domain" description="Carboxylesterase type B" evidence="4">
    <location>
        <begin position="16"/>
        <end position="518"/>
    </location>
</feature>
<protein>
    <recommendedName>
        <fullName evidence="3">Carboxylic ester hydrolase</fullName>
        <ecNumber evidence="3">3.1.1.-</ecNumber>
    </recommendedName>
</protein>
<feature type="signal peptide" evidence="3">
    <location>
        <begin position="1"/>
        <end position="16"/>
    </location>
</feature>